<dbReference type="AlphaFoldDB" id="A0A3D1JJM5"/>
<comment type="subcellular location">
    <subcellularLocation>
        <location evidence="1">Cell membrane</location>
        <topology evidence="1">Multi-pass membrane protein</topology>
    </subcellularLocation>
</comment>
<dbReference type="GO" id="GO:0022857">
    <property type="term" value="F:transmembrane transporter activity"/>
    <property type="evidence" value="ECO:0007669"/>
    <property type="project" value="InterPro"/>
</dbReference>
<dbReference type="EMBL" id="DF967966">
    <property type="protein sequence ID" value="GAP08556.1"/>
    <property type="molecule type" value="Genomic_DNA"/>
</dbReference>
<evidence type="ECO:0000256" key="5">
    <source>
        <dbReference type="ARBA" id="ARBA00022692"/>
    </source>
</evidence>
<evidence type="ECO:0000313" key="13">
    <source>
        <dbReference type="Proteomes" id="UP000264141"/>
    </source>
</evidence>
<dbReference type="EMBL" id="DPBP01000031">
    <property type="protein sequence ID" value="HCE17826.1"/>
    <property type="molecule type" value="Genomic_DNA"/>
</dbReference>
<dbReference type="Proteomes" id="UP000264141">
    <property type="component" value="Unassembled WGS sequence"/>
</dbReference>
<dbReference type="Gene3D" id="1.20.1720.10">
    <property type="entry name" value="Multidrug resistance protein D"/>
    <property type="match status" value="1"/>
</dbReference>
<reference evidence="12" key="2">
    <citation type="submission" date="2015-07" db="EMBL/GenBank/DDBJ databases">
        <title>Draft Genome Sequences of Anaerolinea thermolimosa IMO-1, Bellilinea caldifistulae GOMI-1, Leptolinea tardivitalis YMTK-2, Levilinea saccharolytica KIBI-1,Longilinea arvoryzae KOME-1, Previously Described as Members of the Anaerolineaceae (Chloroflexi).</title>
        <authorList>
            <person name="Sekiguchi Y."/>
            <person name="Ohashi A."/>
            <person name="Matsuura N."/>
            <person name="Tourlousse M.D."/>
        </authorList>
    </citation>
    <scope>NUCLEOTIDE SEQUENCE [LARGE SCALE GENOMIC DNA]</scope>
    <source>
        <strain evidence="12">IMO-1</strain>
    </source>
</reference>
<feature type="transmembrane region" description="Helical" evidence="8">
    <location>
        <begin position="301"/>
        <end position="319"/>
    </location>
</feature>
<feature type="transmembrane region" description="Helical" evidence="8">
    <location>
        <begin position="12"/>
        <end position="34"/>
    </location>
</feature>
<dbReference type="InterPro" id="IPR004638">
    <property type="entry name" value="EmrB-like"/>
</dbReference>
<dbReference type="RefSeq" id="WP_062196238.1">
    <property type="nucleotide sequence ID" value="NZ_DF967966.1"/>
</dbReference>
<feature type="transmembrane region" description="Helical" evidence="8">
    <location>
        <begin position="353"/>
        <end position="372"/>
    </location>
</feature>
<dbReference type="NCBIfam" id="TIGR00711">
    <property type="entry name" value="efflux_EmrB"/>
    <property type="match status" value="1"/>
</dbReference>
<evidence type="ECO:0000259" key="9">
    <source>
        <dbReference type="PROSITE" id="PS50850"/>
    </source>
</evidence>
<keyword evidence="6 8" id="KW-1133">Transmembrane helix</keyword>
<gene>
    <name evidence="10" type="ORF">ATHL_03461</name>
    <name evidence="11" type="ORF">DEQ80_08200</name>
</gene>
<evidence type="ECO:0000256" key="2">
    <source>
        <dbReference type="ARBA" id="ARBA00008537"/>
    </source>
</evidence>
<evidence type="ECO:0000256" key="1">
    <source>
        <dbReference type="ARBA" id="ARBA00004651"/>
    </source>
</evidence>
<feature type="transmembrane region" description="Helical" evidence="8">
    <location>
        <begin position="103"/>
        <end position="124"/>
    </location>
</feature>
<accession>A0A3D1JJM5</accession>
<dbReference type="Pfam" id="PF07690">
    <property type="entry name" value="MFS_1"/>
    <property type="match status" value="1"/>
</dbReference>
<evidence type="ECO:0000256" key="6">
    <source>
        <dbReference type="ARBA" id="ARBA00022989"/>
    </source>
</evidence>
<evidence type="ECO:0000313" key="11">
    <source>
        <dbReference type="EMBL" id="HCE17826.1"/>
    </source>
</evidence>
<sequence length="484" mass="51164">MEQNQTNNKWLAITGIGLGVFMATLDSSIVNISLPTLVESFHTNLATIEWVILSYTLVLTSLMLGAARLGDMFNKKKLYLGGLTVFVLGSFLCGLAPSANWLIAFRALQGLGATFMQALGGAIVTEIFPSSERGRALGVMGSTVSVGIAVGPPLGGLLIGLLGWRSVFWVNVPVGLFTWLIIQRFVPPSTILRRGQRFDAAGALILFFAMGSYALGMTLGQDQGFRTLPVLLLLGLALVGLTAFILVERRTTHPMVDLSLFHNPLISANLLMAFLVFIVLSAGFIFPFLLQNVLGYSTEMVGLLMMANPIAMGLVAPLAGSLSDRFGSRVISLVGLIILAGGCLGMSTLHPGVTPLGIILRLVPLGVGMGVFQSPNNSAIMGAAPRDRLGVASGLVSLSRTLGSTTGLPLIGSIFTAQVMAFGNFPPGFDITTAPPSALISGVVNTYMVAVFFILASLGLAVFAWQFDRRQKALALQSEEARGD</sequence>
<evidence type="ECO:0000313" key="12">
    <source>
        <dbReference type="Proteomes" id="UP000253922"/>
    </source>
</evidence>
<evidence type="ECO:0000313" key="10">
    <source>
        <dbReference type="EMBL" id="GAP08556.1"/>
    </source>
</evidence>
<reference evidence="11 13" key="3">
    <citation type="journal article" date="2018" name="Nat. Biotechnol.">
        <title>A standardized bacterial taxonomy based on genome phylogeny substantially revises the tree of life.</title>
        <authorList>
            <person name="Parks D.H."/>
            <person name="Chuvochina M."/>
            <person name="Waite D.W."/>
            <person name="Rinke C."/>
            <person name="Skarshewski A."/>
            <person name="Chaumeil P.A."/>
            <person name="Hugenholtz P."/>
        </authorList>
    </citation>
    <scope>NUCLEOTIDE SEQUENCE [LARGE SCALE GENOMIC DNA]</scope>
    <source>
        <strain evidence="11">UBA8781</strain>
    </source>
</reference>
<feature type="transmembrane region" description="Helical" evidence="8">
    <location>
        <begin position="78"/>
        <end position="97"/>
    </location>
</feature>
<keyword evidence="5 8" id="KW-0812">Transmembrane</keyword>
<dbReference type="SUPFAM" id="SSF103473">
    <property type="entry name" value="MFS general substrate transporter"/>
    <property type="match status" value="1"/>
</dbReference>
<dbReference type="OrthoDB" id="102502at2"/>
<dbReference type="Gene3D" id="1.20.1250.20">
    <property type="entry name" value="MFS general substrate transporter like domains"/>
    <property type="match status" value="1"/>
</dbReference>
<keyword evidence="4" id="KW-1003">Cell membrane</keyword>
<dbReference type="InterPro" id="IPR011701">
    <property type="entry name" value="MFS"/>
</dbReference>
<dbReference type="PANTHER" id="PTHR42718:SF9">
    <property type="entry name" value="MAJOR FACILITATOR SUPERFAMILY MULTIDRUG TRANSPORTER MFSC"/>
    <property type="match status" value="1"/>
</dbReference>
<feature type="transmembrane region" description="Helical" evidence="8">
    <location>
        <begin position="168"/>
        <end position="186"/>
    </location>
</feature>
<comment type="similarity">
    <text evidence="2">Belongs to the major facilitator superfamily. EmrB family.</text>
</comment>
<feature type="transmembrane region" description="Helical" evidence="8">
    <location>
        <begin position="446"/>
        <end position="465"/>
    </location>
</feature>
<evidence type="ECO:0000256" key="8">
    <source>
        <dbReference type="SAM" id="Phobius"/>
    </source>
</evidence>
<proteinExistence type="inferred from homology"/>
<feature type="transmembrane region" description="Helical" evidence="8">
    <location>
        <begin position="326"/>
        <end position="347"/>
    </location>
</feature>
<name>A0A3D1JJM5_9CHLR</name>
<feature type="transmembrane region" description="Helical" evidence="8">
    <location>
        <begin position="228"/>
        <end position="247"/>
    </location>
</feature>
<feature type="transmembrane region" description="Helical" evidence="8">
    <location>
        <begin position="198"/>
        <end position="216"/>
    </location>
</feature>
<evidence type="ECO:0000256" key="7">
    <source>
        <dbReference type="ARBA" id="ARBA00023136"/>
    </source>
</evidence>
<dbReference type="PRINTS" id="PR01036">
    <property type="entry name" value="TCRTETB"/>
</dbReference>
<reference evidence="10" key="1">
    <citation type="journal article" date="2015" name="Genome Announc.">
        <title>Draft Genome Sequences of Anaerolinea thermolimosa IMO-1, Bellilinea caldifistulae GOMI-1, Leptolinea tardivitalis YMTK-2, Levilinea saccharolytica KIBI-1, Longilinea arvoryzae KOME-1, Previously Described as Members of the Class Anaerolineae (Chloroflexi).</title>
        <authorList>
            <person name="Matsuura N."/>
            <person name="Tourlousse M.D."/>
            <person name="Ohashi A."/>
            <person name="Hugenholtz P."/>
            <person name="Sekiguchi Y."/>
        </authorList>
    </citation>
    <scope>NUCLEOTIDE SEQUENCE</scope>
    <source>
        <strain evidence="10">IMO-1</strain>
    </source>
</reference>
<dbReference type="InterPro" id="IPR036259">
    <property type="entry name" value="MFS_trans_sf"/>
</dbReference>
<feature type="transmembrane region" description="Helical" evidence="8">
    <location>
        <begin position="46"/>
        <end position="66"/>
    </location>
</feature>
<feature type="transmembrane region" description="Helical" evidence="8">
    <location>
        <begin position="407"/>
        <end position="426"/>
    </location>
</feature>
<dbReference type="GO" id="GO:0005886">
    <property type="term" value="C:plasma membrane"/>
    <property type="evidence" value="ECO:0007669"/>
    <property type="project" value="UniProtKB-SubCell"/>
</dbReference>
<dbReference type="InterPro" id="IPR020846">
    <property type="entry name" value="MFS_dom"/>
</dbReference>
<dbReference type="STRING" id="229919.GCA_001050195_03395"/>
<evidence type="ECO:0000256" key="3">
    <source>
        <dbReference type="ARBA" id="ARBA00022448"/>
    </source>
</evidence>
<dbReference type="Proteomes" id="UP000253922">
    <property type="component" value="Unassembled WGS sequence"/>
</dbReference>
<keyword evidence="12" id="KW-1185">Reference proteome</keyword>
<dbReference type="PROSITE" id="PS50850">
    <property type="entry name" value="MFS"/>
    <property type="match status" value="1"/>
</dbReference>
<keyword evidence="3" id="KW-0813">Transport</keyword>
<dbReference type="CDD" id="cd17321">
    <property type="entry name" value="MFS_MMR_MDR_like"/>
    <property type="match status" value="1"/>
</dbReference>
<feature type="transmembrane region" description="Helical" evidence="8">
    <location>
        <begin position="268"/>
        <end position="289"/>
    </location>
</feature>
<feature type="domain" description="Major facilitator superfamily (MFS) profile" evidence="9">
    <location>
        <begin position="12"/>
        <end position="468"/>
    </location>
</feature>
<keyword evidence="7 8" id="KW-0472">Membrane</keyword>
<organism evidence="11 13">
    <name type="scientific">Anaerolinea thermolimosa</name>
    <dbReference type="NCBI Taxonomy" id="229919"/>
    <lineage>
        <taxon>Bacteria</taxon>
        <taxon>Bacillati</taxon>
        <taxon>Chloroflexota</taxon>
        <taxon>Anaerolineae</taxon>
        <taxon>Anaerolineales</taxon>
        <taxon>Anaerolineaceae</taxon>
        <taxon>Anaerolinea</taxon>
    </lineage>
</organism>
<evidence type="ECO:0000256" key="4">
    <source>
        <dbReference type="ARBA" id="ARBA00022475"/>
    </source>
</evidence>
<protein>
    <submittedName>
        <fullName evidence="10">Drug resistance transporter, EmrB/QacA subfamily</fullName>
    </submittedName>
    <submittedName>
        <fullName evidence="11">MFS transporter</fullName>
    </submittedName>
</protein>
<dbReference type="PANTHER" id="PTHR42718">
    <property type="entry name" value="MAJOR FACILITATOR SUPERFAMILY MULTIDRUG TRANSPORTER MFSC"/>
    <property type="match status" value="1"/>
</dbReference>
<feature type="transmembrane region" description="Helical" evidence="8">
    <location>
        <begin position="136"/>
        <end position="162"/>
    </location>
</feature>